<dbReference type="PROSITE" id="PS51257">
    <property type="entry name" value="PROKAR_LIPOPROTEIN"/>
    <property type="match status" value="1"/>
</dbReference>
<feature type="non-terminal residue" evidence="1">
    <location>
        <position position="93"/>
    </location>
</feature>
<protein>
    <submittedName>
        <fullName evidence="1">Uncharacterized protein</fullName>
    </submittedName>
</protein>
<dbReference type="AlphaFoldDB" id="A0A383DF87"/>
<evidence type="ECO:0000313" key="1">
    <source>
        <dbReference type="EMBL" id="SVE43004.1"/>
    </source>
</evidence>
<dbReference type="EMBL" id="UINC01216741">
    <property type="protein sequence ID" value="SVE43004.1"/>
    <property type="molecule type" value="Genomic_DNA"/>
</dbReference>
<accession>A0A383DF87</accession>
<proteinExistence type="predicted"/>
<gene>
    <name evidence="1" type="ORF">METZ01_LOCUS495858</name>
</gene>
<name>A0A383DF87_9ZZZZ</name>
<sequence length="93" mass="10174">MQLSKLTALLLTCSSLVACGDFYVEDRIYGTWVEPLDGAIIEFREDGTLNWNGEEGTFDFVRSTNWAVCGGMGGCADGQLSISLPNQSFRKSL</sequence>
<reference evidence="1" key="1">
    <citation type="submission" date="2018-05" db="EMBL/GenBank/DDBJ databases">
        <authorList>
            <person name="Lanie J.A."/>
            <person name="Ng W.-L."/>
            <person name="Kazmierczak K.M."/>
            <person name="Andrzejewski T.M."/>
            <person name="Davidsen T.M."/>
            <person name="Wayne K.J."/>
            <person name="Tettelin H."/>
            <person name="Glass J.I."/>
            <person name="Rusch D."/>
            <person name="Podicherti R."/>
            <person name="Tsui H.-C.T."/>
            <person name="Winkler M.E."/>
        </authorList>
    </citation>
    <scope>NUCLEOTIDE SEQUENCE</scope>
</reference>
<organism evidence="1">
    <name type="scientific">marine metagenome</name>
    <dbReference type="NCBI Taxonomy" id="408172"/>
    <lineage>
        <taxon>unclassified sequences</taxon>
        <taxon>metagenomes</taxon>
        <taxon>ecological metagenomes</taxon>
    </lineage>
</organism>